<protein>
    <submittedName>
        <fullName evidence="1">DUF692 domain-containing protein</fullName>
    </submittedName>
</protein>
<dbReference type="AlphaFoldDB" id="A0A7X5QVB1"/>
<name>A0A7X5QVB1_9GAMM</name>
<evidence type="ECO:0000313" key="2">
    <source>
        <dbReference type="Proteomes" id="UP000518878"/>
    </source>
</evidence>
<accession>A0A7X5QVB1</accession>
<sequence>MRGPLAAGLSFKPQHIDGALECASAGLWFEVHPENYLAEGGPHPAMLDALAERHPVSLHGVSLSLAAAAPPDPAHLRRLRRLVDRVKPVLVSEHLAWSAWGGAYLPDLLPFPRSHEALARVVENVQRSQDALGRKLSLENPSHYLSLEGHDWSETDFLAELVRRSGCGLLLDINNVHVSAHNLGVDARAYLDRFPLRSVTEIHLAGHGVDDGVAGGLLVDSHDAPVAEPVWELYRYVLALDGPRPTLIERDGNVPPFETLHEECLRANALLAECRMAA</sequence>
<dbReference type="Proteomes" id="UP000518878">
    <property type="component" value="Unassembled WGS sequence"/>
</dbReference>
<evidence type="ECO:0000313" key="1">
    <source>
        <dbReference type="EMBL" id="NID16089.1"/>
    </source>
</evidence>
<dbReference type="NCBIfam" id="NF003818">
    <property type="entry name" value="PRK05409.1"/>
    <property type="match status" value="1"/>
</dbReference>
<reference evidence="1 2" key="1">
    <citation type="journal article" date="2006" name="Int. J. Syst. Evol. Microbiol.">
        <title>Dyella yeojuensis sp. nov., isolated from greenhouse soil in Korea.</title>
        <authorList>
            <person name="Kim B.Y."/>
            <person name="Weon H.Y."/>
            <person name="Lee K.H."/>
            <person name="Seok S.J."/>
            <person name="Kwon S.W."/>
            <person name="Go S.J."/>
            <person name="Stackebrandt E."/>
        </authorList>
    </citation>
    <scope>NUCLEOTIDE SEQUENCE [LARGE SCALE GENOMIC DNA]</scope>
    <source>
        <strain evidence="1 2">DSM 17673</strain>
    </source>
</reference>
<dbReference type="PANTHER" id="PTHR42194">
    <property type="entry name" value="UPF0276 PROTEIN HI_1600"/>
    <property type="match status" value="1"/>
</dbReference>
<proteinExistence type="predicted"/>
<comment type="caution">
    <text evidence="1">The sequence shown here is derived from an EMBL/GenBank/DDBJ whole genome shotgun (WGS) entry which is preliminary data.</text>
</comment>
<dbReference type="Gene3D" id="3.20.20.150">
    <property type="entry name" value="Divalent-metal-dependent TIM barrel enzymes"/>
    <property type="match status" value="1"/>
</dbReference>
<gene>
    <name evidence="1" type="ORF">HBF32_11520</name>
</gene>
<dbReference type="SUPFAM" id="SSF51658">
    <property type="entry name" value="Xylose isomerase-like"/>
    <property type="match status" value="1"/>
</dbReference>
<dbReference type="InterPro" id="IPR007801">
    <property type="entry name" value="MbnB/TglH/ChrH"/>
</dbReference>
<dbReference type="InterPro" id="IPR036237">
    <property type="entry name" value="Xyl_isomerase-like_sf"/>
</dbReference>
<organism evidence="1 2">
    <name type="scientific">Luteibacter yeojuensis</name>
    <dbReference type="NCBI Taxonomy" id="345309"/>
    <lineage>
        <taxon>Bacteria</taxon>
        <taxon>Pseudomonadati</taxon>
        <taxon>Pseudomonadota</taxon>
        <taxon>Gammaproteobacteria</taxon>
        <taxon>Lysobacterales</taxon>
        <taxon>Rhodanobacteraceae</taxon>
        <taxon>Luteibacter</taxon>
    </lineage>
</organism>
<dbReference type="PANTHER" id="PTHR42194:SF1">
    <property type="entry name" value="UPF0276 PROTEIN HI_1600"/>
    <property type="match status" value="1"/>
</dbReference>
<keyword evidence="2" id="KW-1185">Reference proteome</keyword>
<dbReference type="RefSeq" id="WP_166699758.1">
    <property type="nucleotide sequence ID" value="NZ_JAAQTL010000001.1"/>
</dbReference>
<dbReference type="Pfam" id="PF05114">
    <property type="entry name" value="MbnB_TglH_ChrH"/>
    <property type="match status" value="1"/>
</dbReference>
<dbReference type="EMBL" id="JAAQTL010000001">
    <property type="protein sequence ID" value="NID16089.1"/>
    <property type="molecule type" value="Genomic_DNA"/>
</dbReference>